<evidence type="ECO:0000313" key="3">
    <source>
        <dbReference type="Proteomes" id="UP001221898"/>
    </source>
</evidence>
<name>A0AAD7RV91_9TELE</name>
<feature type="compositionally biased region" description="Polar residues" evidence="1">
    <location>
        <begin position="198"/>
        <end position="215"/>
    </location>
</feature>
<reference evidence="2" key="1">
    <citation type="journal article" date="2023" name="Science">
        <title>Genome structures resolve the early diversification of teleost fishes.</title>
        <authorList>
            <person name="Parey E."/>
            <person name="Louis A."/>
            <person name="Montfort J."/>
            <person name="Bouchez O."/>
            <person name="Roques C."/>
            <person name="Iampietro C."/>
            <person name="Lluch J."/>
            <person name="Castinel A."/>
            <person name="Donnadieu C."/>
            <person name="Desvignes T."/>
            <person name="Floi Bucao C."/>
            <person name="Jouanno E."/>
            <person name="Wen M."/>
            <person name="Mejri S."/>
            <person name="Dirks R."/>
            <person name="Jansen H."/>
            <person name="Henkel C."/>
            <person name="Chen W.J."/>
            <person name="Zahm M."/>
            <person name="Cabau C."/>
            <person name="Klopp C."/>
            <person name="Thompson A.W."/>
            <person name="Robinson-Rechavi M."/>
            <person name="Braasch I."/>
            <person name="Lecointre G."/>
            <person name="Bobe J."/>
            <person name="Postlethwait J.H."/>
            <person name="Berthelot C."/>
            <person name="Roest Crollius H."/>
            <person name="Guiguen Y."/>
        </authorList>
    </citation>
    <scope>NUCLEOTIDE SEQUENCE</scope>
    <source>
        <strain evidence="2">NC1722</strain>
    </source>
</reference>
<sequence>MPSLDEPTCCPCPPPFYVLAVSKTQGCVSTDPPQIHLICEREPQVFLQAGDYTPVRVQLSKQDAVRGSRLFRAVFMWHRSRSGAWPEQQCRESAFLQDVDGTALRSGGSVALWPRPPTQQGLTLARLTEAERGNNRHDYGKELTVATVSARNGAVGEKGKRPSLRFPPEGPSRAVGPESTLGNAVSLSSWVRADGAHTPSSSSIPGQRESQSCSHSEVLRFLTRHAPHISMVIPAPRPGPHN</sequence>
<protein>
    <submittedName>
        <fullName evidence="2">Uncharacterized protein</fullName>
    </submittedName>
</protein>
<dbReference type="AlphaFoldDB" id="A0AAD7RV91"/>
<accession>A0AAD7RV91</accession>
<keyword evidence="3" id="KW-1185">Reference proteome</keyword>
<evidence type="ECO:0000256" key="1">
    <source>
        <dbReference type="SAM" id="MobiDB-lite"/>
    </source>
</evidence>
<evidence type="ECO:0000313" key="2">
    <source>
        <dbReference type="EMBL" id="KAJ8390875.1"/>
    </source>
</evidence>
<feature type="region of interest" description="Disordered" evidence="1">
    <location>
        <begin position="153"/>
        <end position="180"/>
    </location>
</feature>
<organism evidence="2 3">
    <name type="scientific">Aldrovandia affinis</name>
    <dbReference type="NCBI Taxonomy" id="143900"/>
    <lineage>
        <taxon>Eukaryota</taxon>
        <taxon>Metazoa</taxon>
        <taxon>Chordata</taxon>
        <taxon>Craniata</taxon>
        <taxon>Vertebrata</taxon>
        <taxon>Euteleostomi</taxon>
        <taxon>Actinopterygii</taxon>
        <taxon>Neopterygii</taxon>
        <taxon>Teleostei</taxon>
        <taxon>Notacanthiformes</taxon>
        <taxon>Halosauridae</taxon>
        <taxon>Aldrovandia</taxon>
    </lineage>
</organism>
<dbReference type="Proteomes" id="UP001221898">
    <property type="component" value="Unassembled WGS sequence"/>
</dbReference>
<feature type="region of interest" description="Disordered" evidence="1">
    <location>
        <begin position="194"/>
        <end position="215"/>
    </location>
</feature>
<dbReference type="EMBL" id="JAINUG010000165">
    <property type="protein sequence ID" value="KAJ8390875.1"/>
    <property type="molecule type" value="Genomic_DNA"/>
</dbReference>
<proteinExistence type="predicted"/>
<comment type="caution">
    <text evidence="2">The sequence shown here is derived from an EMBL/GenBank/DDBJ whole genome shotgun (WGS) entry which is preliminary data.</text>
</comment>
<gene>
    <name evidence="2" type="ORF">AAFF_G00100070</name>
</gene>